<feature type="transmembrane region" description="Helical" evidence="1">
    <location>
        <begin position="156"/>
        <end position="177"/>
    </location>
</feature>
<dbReference type="Pfam" id="PF07690">
    <property type="entry name" value="MFS_1"/>
    <property type="match status" value="2"/>
</dbReference>
<keyword evidence="1" id="KW-0472">Membrane</keyword>
<feature type="transmembrane region" description="Helical" evidence="1">
    <location>
        <begin position="276"/>
        <end position="296"/>
    </location>
</feature>
<dbReference type="Proteomes" id="UP000228921">
    <property type="component" value="Unassembled WGS sequence"/>
</dbReference>
<name>A0A2M8P1K0_9CHLR</name>
<evidence type="ECO:0000256" key="1">
    <source>
        <dbReference type="SAM" id="Phobius"/>
    </source>
</evidence>
<reference evidence="2 3" key="1">
    <citation type="submission" date="2017-11" db="EMBL/GenBank/DDBJ databases">
        <title>Evolution of Phototrophy in the Chloroflexi Phylum Driven by Horizontal Gene Transfer.</title>
        <authorList>
            <person name="Ward L.M."/>
            <person name="Hemp J."/>
            <person name="Shih P.M."/>
            <person name="Mcglynn S.E."/>
            <person name="Fischer W."/>
        </authorList>
    </citation>
    <scope>NUCLEOTIDE SEQUENCE [LARGE SCALE GENOMIC DNA]</scope>
    <source>
        <strain evidence="2">CP2_2F</strain>
    </source>
</reference>
<dbReference type="GO" id="GO:0022857">
    <property type="term" value="F:transmembrane transporter activity"/>
    <property type="evidence" value="ECO:0007669"/>
    <property type="project" value="InterPro"/>
</dbReference>
<dbReference type="AlphaFoldDB" id="A0A2M8P1K0"/>
<keyword evidence="1" id="KW-0812">Transmembrane</keyword>
<feature type="transmembrane region" description="Helical" evidence="1">
    <location>
        <begin position="303"/>
        <end position="322"/>
    </location>
</feature>
<dbReference type="Gene3D" id="1.20.1250.20">
    <property type="entry name" value="MFS general substrate transporter like domains"/>
    <property type="match status" value="2"/>
</dbReference>
<dbReference type="InterPro" id="IPR052528">
    <property type="entry name" value="Sugar_transport-like"/>
</dbReference>
<evidence type="ECO:0008006" key="4">
    <source>
        <dbReference type="Google" id="ProtNLM"/>
    </source>
</evidence>
<keyword evidence="1" id="KW-1133">Transmembrane helix</keyword>
<feature type="transmembrane region" description="Helical" evidence="1">
    <location>
        <begin position="119"/>
        <end position="144"/>
    </location>
</feature>
<protein>
    <recommendedName>
        <fullName evidence="4">Major facilitator superfamily (MFS) profile domain-containing protein</fullName>
    </recommendedName>
</protein>
<feature type="transmembrane region" description="Helical" evidence="1">
    <location>
        <begin position="363"/>
        <end position="384"/>
    </location>
</feature>
<dbReference type="EMBL" id="PGTK01000003">
    <property type="protein sequence ID" value="PJF31431.1"/>
    <property type="molecule type" value="Genomic_DNA"/>
</dbReference>
<feature type="transmembrane region" description="Helical" evidence="1">
    <location>
        <begin position="242"/>
        <end position="264"/>
    </location>
</feature>
<gene>
    <name evidence="2" type="ORF">CUN51_03615</name>
</gene>
<evidence type="ECO:0000313" key="3">
    <source>
        <dbReference type="Proteomes" id="UP000228921"/>
    </source>
</evidence>
<organism evidence="2 3">
    <name type="scientific">Candidatus Thermofonsia Clade 1 bacterium</name>
    <dbReference type="NCBI Taxonomy" id="2364210"/>
    <lineage>
        <taxon>Bacteria</taxon>
        <taxon>Bacillati</taxon>
        <taxon>Chloroflexota</taxon>
        <taxon>Candidatus Thermofontia</taxon>
        <taxon>Candidatus Thermofonsia Clade 1</taxon>
    </lineage>
</organism>
<dbReference type="PANTHER" id="PTHR23526:SF2">
    <property type="entry name" value="MAJOR FACILITATOR SUPERFAMILY (MFS) PROFILE DOMAIN-CONTAINING PROTEIN"/>
    <property type="match status" value="1"/>
</dbReference>
<feature type="transmembrane region" description="Helical" evidence="1">
    <location>
        <begin position="91"/>
        <end position="113"/>
    </location>
</feature>
<sequence>MTFFLRLLLGNRMADPTLDATTQRNIRYLYIEIAFASVLGAIVTFHAAFIVRLGGGKELVALLSAIPALVSAVFSIPSARLLERLPNRRRWIFASLLLTRIGTGLIALLPILFPNNAATWLVALVILLSLPTIFFTNGFQALLADIIPERQRATVFSIRQIIWAAGIVITSALAGIWLDSAPFPLNYQLMYLFGFIVSLGSQFYLNRLIVPEAHALPTTVHRAVRPPDVPPAQLNANIARMLFNALIYHAGLTLPVALFTVYYIDQLRASDAWIGFNSAVGFAGVVMGNMLWARLLRRRSYSWALRTSTLLTWIFPVGIALFPDLTAILFINWLVNLFHPGVELGSLNIMLKLGAGEHRALYMSWYNAVLNFSLFAAPLAGVWLAEQFDIPTVLLISGSLRILGGVLFNLNRVQEPSREAGAVLSSN</sequence>
<evidence type="ECO:0000313" key="2">
    <source>
        <dbReference type="EMBL" id="PJF31431.1"/>
    </source>
</evidence>
<comment type="caution">
    <text evidence="2">The sequence shown here is derived from an EMBL/GenBank/DDBJ whole genome shotgun (WGS) entry which is preliminary data.</text>
</comment>
<feature type="transmembrane region" description="Helical" evidence="1">
    <location>
        <begin position="189"/>
        <end position="205"/>
    </location>
</feature>
<dbReference type="SUPFAM" id="SSF103473">
    <property type="entry name" value="MFS general substrate transporter"/>
    <property type="match status" value="1"/>
</dbReference>
<feature type="transmembrane region" description="Helical" evidence="1">
    <location>
        <begin position="28"/>
        <end position="53"/>
    </location>
</feature>
<proteinExistence type="predicted"/>
<dbReference type="InterPro" id="IPR036259">
    <property type="entry name" value="MFS_trans_sf"/>
</dbReference>
<accession>A0A2M8P1K0</accession>
<dbReference type="PANTHER" id="PTHR23526">
    <property type="entry name" value="INTEGRAL MEMBRANE TRANSPORT PROTEIN-RELATED"/>
    <property type="match status" value="1"/>
</dbReference>
<dbReference type="InterPro" id="IPR011701">
    <property type="entry name" value="MFS"/>
</dbReference>
<feature type="transmembrane region" description="Helical" evidence="1">
    <location>
        <begin position="59"/>
        <end position="79"/>
    </location>
</feature>